<comment type="caution">
    <text evidence="1">The sequence shown here is derived from an EMBL/GenBank/DDBJ whole genome shotgun (WGS) entry which is preliminary data.</text>
</comment>
<reference evidence="1 2" key="1">
    <citation type="submission" date="2021-03" db="EMBL/GenBank/DDBJ databases">
        <title>Sequencing the genomes of 1000 actinobacteria strains.</title>
        <authorList>
            <person name="Klenk H.-P."/>
        </authorList>
    </citation>
    <scope>NUCLEOTIDE SEQUENCE [LARGE SCALE GENOMIC DNA]</scope>
    <source>
        <strain evidence="1 2">DSM 44580</strain>
    </source>
</reference>
<organism evidence="1 2">
    <name type="scientific">Crossiella equi</name>
    <dbReference type="NCBI Taxonomy" id="130796"/>
    <lineage>
        <taxon>Bacteria</taxon>
        <taxon>Bacillati</taxon>
        <taxon>Actinomycetota</taxon>
        <taxon>Actinomycetes</taxon>
        <taxon>Pseudonocardiales</taxon>
        <taxon>Pseudonocardiaceae</taxon>
        <taxon>Crossiella</taxon>
    </lineage>
</organism>
<keyword evidence="2" id="KW-1185">Reference proteome</keyword>
<sequence>MTLMGTGLFLRFDDEDERPTRQQVKAAPRAFSFSEDNPLTGLAYARSRFRDLPEYAARVVTDRLHLNGGEWNVLVEDGEVYDFVAPLTRFDTKTSATLPDLTGPGHALEFHARKSAHPGYTREQYACDVDNQAGRRFAVVDINDDAAWF</sequence>
<name>A0ABS5AHL4_9PSEU</name>
<dbReference type="RefSeq" id="WP_086781340.1">
    <property type="nucleotide sequence ID" value="NZ_JAGIOO010000001.1"/>
</dbReference>
<accession>A0ABS5AHL4</accession>
<protein>
    <submittedName>
        <fullName evidence="1">Uncharacterized protein</fullName>
    </submittedName>
</protein>
<dbReference type="EMBL" id="JAGIOO010000001">
    <property type="protein sequence ID" value="MBP2475719.1"/>
    <property type="molecule type" value="Genomic_DNA"/>
</dbReference>
<dbReference type="Proteomes" id="UP001519363">
    <property type="component" value="Unassembled WGS sequence"/>
</dbReference>
<evidence type="ECO:0000313" key="2">
    <source>
        <dbReference type="Proteomes" id="UP001519363"/>
    </source>
</evidence>
<gene>
    <name evidence="1" type="ORF">JOF53_004591</name>
</gene>
<proteinExistence type="predicted"/>
<evidence type="ECO:0000313" key="1">
    <source>
        <dbReference type="EMBL" id="MBP2475719.1"/>
    </source>
</evidence>